<reference evidence="3" key="1">
    <citation type="submission" date="2024-05" db="EMBL/GenBank/DDBJ databases">
        <title>Herbiconiux sp. A18JL235.</title>
        <authorList>
            <person name="Zhang G."/>
        </authorList>
    </citation>
    <scope>NUCLEOTIDE SEQUENCE</scope>
    <source>
        <strain evidence="3">A18JL235</strain>
    </source>
</reference>
<comment type="caution">
    <text evidence="1">Lacks conserved residue(s) required for the propagation of feature annotation.</text>
</comment>
<dbReference type="InterPro" id="IPR036652">
    <property type="entry name" value="YjeF_N_dom_sf"/>
</dbReference>
<feature type="domain" description="YjeF N-terminal" evidence="2">
    <location>
        <begin position="6"/>
        <end position="297"/>
    </location>
</feature>
<evidence type="ECO:0000256" key="1">
    <source>
        <dbReference type="HAMAP-Rule" id="MF_01966"/>
    </source>
</evidence>
<comment type="similarity">
    <text evidence="1">Belongs to the NnrE/AIBP family.</text>
</comment>
<dbReference type="EMBL" id="CP162511">
    <property type="protein sequence ID" value="XDI04140.1"/>
    <property type="molecule type" value="Genomic_DNA"/>
</dbReference>
<dbReference type="EC" id="5.1.99.6" evidence="1"/>
<organism evidence="3">
    <name type="scientific">Herbiconiux sp. A18JL235</name>
    <dbReference type="NCBI Taxonomy" id="3152363"/>
    <lineage>
        <taxon>Bacteria</taxon>
        <taxon>Bacillati</taxon>
        <taxon>Actinomycetota</taxon>
        <taxon>Actinomycetes</taxon>
        <taxon>Micrococcales</taxon>
        <taxon>Microbacteriaceae</taxon>
        <taxon>Herbiconiux</taxon>
    </lineage>
</organism>
<feature type="binding site" evidence="1">
    <location>
        <begin position="65"/>
        <end position="69"/>
    </location>
    <ligand>
        <name>(6S)-NADPHX</name>
        <dbReference type="ChEBI" id="CHEBI:64076"/>
    </ligand>
</feature>
<feature type="binding site" evidence="1">
    <location>
        <position position="242"/>
    </location>
    <ligand>
        <name>K(+)</name>
        <dbReference type="ChEBI" id="CHEBI:29103"/>
    </ligand>
</feature>
<keyword evidence="1" id="KW-0520">NAD</keyword>
<dbReference type="SUPFAM" id="SSF64153">
    <property type="entry name" value="YjeF N-terminal domain-like"/>
    <property type="match status" value="2"/>
</dbReference>
<feature type="binding site" evidence="1">
    <location>
        <position position="239"/>
    </location>
    <ligand>
        <name>(6S)-NADPHX</name>
        <dbReference type="ChEBI" id="CHEBI:64076"/>
    </ligand>
</feature>
<name>A0AB39BCN0_9MICO</name>
<dbReference type="GO" id="GO:0046872">
    <property type="term" value="F:metal ion binding"/>
    <property type="evidence" value="ECO:0007669"/>
    <property type="project" value="UniProtKB-KW"/>
</dbReference>
<gene>
    <name evidence="1" type="primary">nnrE</name>
    <name evidence="3" type="ORF">ABFY20_12365</name>
</gene>
<keyword evidence="1" id="KW-0521">NADP</keyword>
<dbReference type="HAMAP" id="MF_01966">
    <property type="entry name" value="NADHX_epimerase"/>
    <property type="match status" value="1"/>
</dbReference>
<feature type="binding site" evidence="1">
    <location>
        <begin position="172"/>
        <end position="178"/>
    </location>
    <ligand>
        <name>(6S)-NADPHX</name>
        <dbReference type="ChEBI" id="CHEBI:64076"/>
    </ligand>
</feature>
<accession>A0AB39BCN0</accession>
<comment type="function">
    <text evidence="1">Catalyzes the epimerization of the S- and R-forms of NAD(P)HX, a damaged form of NAD(P)H that is a result of enzymatic or heat-dependent hydration. This is a prerequisite for the S-specific NAD(P)H-hydrate dehydratase to allow the repair of both epimers of NAD(P)HX.</text>
</comment>
<feature type="binding site" evidence="1">
    <location>
        <position position="66"/>
    </location>
    <ligand>
        <name>K(+)</name>
        <dbReference type="ChEBI" id="CHEBI:29103"/>
    </ligand>
</feature>
<comment type="catalytic activity">
    <reaction evidence="1">
        <text>(6R)-NADPHX = (6S)-NADPHX</text>
        <dbReference type="Rhea" id="RHEA:32227"/>
        <dbReference type="ChEBI" id="CHEBI:64076"/>
        <dbReference type="ChEBI" id="CHEBI:64077"/>
        <dbReference type="EC" id="5.1.99.6"/>
    </reaction>
</comment>
<keyword evidence="1" id="KW-0413">Isomerase</keyword>
<evidence type="ECO:0000259" key="2">
    <source>
        <dbReference type="PROSITE" id="PS51385"/>
    </source>
</evidence>
<sequence>MRIGYTAQQVRDAEASHLAAGEPLMERASHGLAVRIRELIEARERTLGTLAAPGGRVLLLVGSGDNGGDALFAGAELAAGGSEVLAVLTGDHAHEQGLAAARDAGVHVMAHDPGMVAESVAILWNGSTVRDHDEVPDVIVDGIVGTGASAGLRGRAHEIVEAPDVIVDGIVGTGASAGLRGRAHEIVEALLPQVLPGGGPQETGAGRELAGAGVLEPAVTSALLSVAPAERVPAVVAVDLPSGIDPDTGETADDVVLPASLTITFGGVKAGLLRGRGAELAGEIVLVPIGIEDDLAALSPAIVLA</sequence>
<proteinExistence type="inferred from homology"/>
<dbReference type="Gene3D" id="3.40.50.10260">
    <property type="entry name" value="YjeF N-terminal domain"/>
    <property type="match status" value="2"/>
</dbReference>
<protein>
    <recommendedName>
        <fullName evidence="1">NAD(P)H-hydrate epimerase</fullName>
        <ecNumber evidence="1">5.1.99.6</ecNumber>
    </recommendedName>
    <alternativeName>
        <fullName evidence="1">NAD(P)HX epimerase</fullName>
    </alternativeName>
</protein>
<dbReference type="InterPro" id="IPR004443">
    <property type="entry name" value="YjeF_N_dom"/>
</dbReference>
<evidence type="ECO:0000313" key="3">
    <source>
        <dbReference type="EMBL" id="XDI04140.1"/>
    </source>
</evidence>
<keyword evidence="1" id="KW-0479">Metal-binding</keyword>
<keyword evidence="1" id="KW-0547">Nucleotide-binding</keyword>
<dbReference type="PROSITE" id="PS51385">
    <property type="entry name" value="YJEF_N"/>
    <property type="match status" value="1"/>
</dbReference>
<dbReference type="Pfam" id="PF03853">
    <property type="entry name" value="YjeF_N"/>
    <property type="match status" value="2"/>
</dbReference>
<dbReference type="GO" id="GO:0000166">
    <property type="term" value="F:nucleotide binding"/>
    <property type="evidence" value="ECO:0007669"/>
    <property type="project" value="UniProtKB-KW"/>
</dbReference>
<comment type="cofactor">
    <cofactor evidence="1">
        <name>K(+)</name>
        <dbReference type="ChEBI" id="CHEBI:29103"/>
    </cofactor>
    <text evidence="1">Binds 1 potassium ion per subunit.</text>
</comment>
<keyword evidence="1" id="KW-0630">Potassium</keyword>
<comment type="catalytic activity">
    <reaction evidence="1">
        <text>(6R)-NADHX = (6S)-NADHX</text>
        <dbReference type="Rhea" id="RHEA:32215"/>
        <dbReference type="ChEBI" id="CHEBI:64074"/>
        <dbReference type="ChEBI" id="CHEBI:64075"/>
        <dbReference type="EC" id="5.1.99.6"/>
    </reaction>
</comment>
<dbReference type="RefSeq" id="WP_368496551.1">
    <property type="nucleotide sequence ID" value="NZ_CP162511.1"/>
</dbReference>
<feature type="binding site" evidence="1">
    <location>
        <position position="168"/>
    </location>
    <ligand>
        <name>K(+)</name>
        <dbReference type="ChEBI" id="CHEBI:29103"/>
    </ligand>
</feature>
<dbReference type="GO" id="GO:0052856">
    <property type="term" value="F:NAD(P)HX epimerase activity"/>
    <property type="evidence" value="ECO:0007669"/>
    <property type="project" value="UniProtKB-UniRule"/>
</dbReference>
<dbReference type="AlphaFoldDB" id="A0AB39BCN0"/>